<name>A0A6A5WV56_9PLEO</name>
<evidence type="ECO:0000313" key="3">
    <source>
        <dbReference type="Proteomes" id="UP000799779"/>
    </source>
</evidence>
<evidence type="ECO:0000313" key="2">
    <source>
        <dbReference type="EMBL" id="KAF2004051.1"/>
    </source>
</evidence>
<keyword evidence="3" id="KW-1185">Reference proteome</keyword>
<sequence length="168" mass="18947">MDSYQQTSMAPNVRQTYGHVQALRDTQRMHAAEPSAPAPHSRHINHGQPTHTTTPLAPQGPSSGQLQVVGLWDKTPIKMSFDPDAPGESFYQAFYQWAERRKRGGDLERHRMTLWLKASKNTPDGEAYELGLKEGELEELWETAVDWIQENKSPKAPHLYATVEIEAG</sequence>
<feature type="region of interest" description="Disordered" evidence="1">
    <location>
        <begin position="28"/>
        <end position="63"/>
    </location>
</feature>
<reference evidence="2" key="1">
    <citation type="journal article" date="2020" name="Stud. Mycol.">
        <title>101 Dothideomycetes genomes: a test case for predicting lifestyles and emergence of pathogens.</title>
        <authorList>
            <person name="Haridas S."/>
            <person name="Albert R."/>
            <person name="Binder M."/>
            <person name="Bloem J."/>
            <person name="Labutti K."/>
            <person name="Salamov A."/>
            <person name="Andreopoulos B."/>
            <person name="Baker S."/>
            <person name="Barry K."/>
            <person name="Bills G."/>
            <person name="Bluhm B."/>
            <person name="Cannon C."/>
            <person name="Castanera R."/>
            <person name="Culley D."/>
            <person name="Daum C."/>
            <person name="Ezra D."/>
            <person name="Gonzalez J."/>
            <person name="Henrissat B."/>
            <person name="Kuo A."/>
            <person name="Liang C."/>
            <person name="Lipzen A."/>
            <person name="Lutzoni F."/>
            <person name="Magnuson J."/>
            <person name="Mondo S."/>
            <person name="Nolan M."/>
            <person name="Ohm R."/>
            <person name="Pangilinan J."/>
            <person name="Park H.-J."/>
            <person name="Ramirez L."/>
            <person name="Alfaro M."/>
            <person name="Sun H."/>
            <person name="Tritt A."/>
            <person name="Yoshinaga Y."/>
            <person name="Zwiers L.-H."/>
            <person name="Turgeon B."/>
            <person name="Goodwin S."/>
            <person name="Spatafora J."/>
            <person name="Crous P."/>
            <person name="Grigoriev I."/>
        </authorList>
    </citation>
    <scope>NUCLEOTIDE SEQUENCE</scope>
    <source>
        <strain evidence="2">CBS 123094</strain>
    </source>
</reference>
<accession>A0A6A5WV56</accession>
<gene>
    <name evidence="2" type="ORF">P154DRAFT_65676</name>
</gene>
<dbReference type="OrthoDB" id="3677625at2759"/>
<dbReference type="Proteomes" id="UP000799779">
    <property type="component" value="Unassembled WGS sequence"/>
</dbReference>
<feature type="compositionally biased region" description="Polar residues" evidence="1">
    <location>
        <begin position="47"/>
        <end position="63"/>
    </location>
</feature>
<organism evidence="2 3">
    <name type="scientific">Amniculicola lignicola CBS 123094</name>
    <dbReference type="NCBI Taxonomy" id="1392246"/>
    <lineage>
        <taxon>Eukaryota</taxon>
        <taxon>Fungi</taxon>
        <taxon>Dikarya</taxon>
        <taxon>Ascomycota</taxon>
        <taxon>Pezizomycotina</taxon>
        <taxon>Dothideomycetes</taxon>
        <taxon>Pleosporomycetidae</taxon>
        <taxon>Pleosporales</taxon>
        <taxon>Amniculicolaceae</taxon>
        <taxon>Amniculicola</taxon>
    </lineage>
</organism>
<proteinExistence type="predicted"/>
<dbReference type="AlphaFoldDB" id="A0A6A5WV56"/>
<protein>
    <submittedName>
        <fullName evidence="2">Uncharacterized protein</fullName>
    </submittedName>
</protein>
<dbReference type="EMBL" id="ML977569">
    <property type="protein sequence ID" value="KAF2004051.1"/>
    <property type="molecule type" value="Genomic_DNA"/>
</dbReference>
<evidence type="ECO:0000256" key="1">
    <source>
        <dbReference type="SAM" id="MobiDB-lite"/>
    </source>
</evidence>